<evidence type="ECO:0000259" key="1">
    <source>
        <dbReference type="PROSITE" id="PS51462"/>
    </source>
</evidence>
<dbReference type="CDD" id="cd03426">
    <property type="entry name" value="NUDIX_CoAse_Nudt7"/>
    <property type="match status" value="1"/>
</dbReference>
<dbReference type="EMBL" id="MLYV02000162">
    <property type="protein sequence ID" value="PSS34043.1"/>
    <property type="molecule type" value="Genomic_DNA"/>
</dbReference>
<reference evidence="2 3" key="1">
    <citation type="submission" date="2018-02" db="EMBL/GenBank/DDBJ databases">
        <title>Genome sequence of the basidiomycete white-rot fungus Phlebia centrifuga.</title>
        <authorList>
            <person name="Granchi Z."/>
            <person name="Peng M."/>
            <person name="de Vries R.P."/>
            <person name="Hilden K."/>
            <person name="Makela M.R."/>
            <person name="Grigoriev I."/>
            <person name="Riley R."/>
        </authorList>
    </citation>
    <scope>NUCLEOTIDE SEQUENCE [LARGE SCALE GENOMIC DNA]</scope>
    <source>
        <strain evidence="2 3">FBCC195</strain>
    </source>
</reference>
<dbReference type="Gene3D" id="3.90.79.10">
    <property type="entry name" value="Nucleoside Triphosphate Pyrophosphohydrolase"/>
    <property type="match status" value="1"/>
</dbReference>
<dbReference type="GO" id="GO:0010945">
    <property type="term" value="F:coenzyme A diphosphatase activity"/>
    <property type="evidence" value="ECO:0007669"/>
    <property type="project" value="InterPro"/>
</dbReference>
<dbReference type="PANTHER" id="PTHR12992">
    <property type="entry name" value="NUDIX HYDROLASE"/>
    <property type="match status" value="1"/>
</dbReference>
<proteinExistence type="predicted"/>
<dbReference type="GO" id="GO:0015938">
    <property type="term" value="P:coenzyme A catabolic process"/>
    <property type="evidence" value="ECO:0007669"/>
    <property type="project" value="TreeGrafter"/>
</dbReference>
<comment type="caution">
    <text evidence="2">The sequence shown here is derived from an EMBL/GenBank/DDBJ whole genome shotgun (WGS) entry which is preliminary data.</text>
</comment>
<dbReference type="InterPro" id="IPR000086">
    <property type="entry name" value="NUDIX_hydrolase_dom"/>
</dbReference>
<accession>A0A2R6RVK1</accession>
<dbReference type="OrthoDB" id="10260614at2759"/>
<dbReference type="InterPro" id="IPR045121">
    <property type="entry name" value="CoAse"/>
</dbReference>
<dbReference type="SUPFAM" id="SSF55811">
    <property type="entry name" value="Nudix"/>
    <property type="match status" value="1"/>
</dbReference>
<evidence type="ECO:0000313" key="3">
    <source>
        <dbReference type="Proteomes" id="UP000186601"/>
    </source>
</evidence>
<dbReference type="Proteomes" id="UP000186601">
    <property type="component" value="Unassembled WGS sequence"/>
</dbReference>
<organism evidence="2 3">
    <name type="scientific">Hermanssonia centrifuga</name>
    <dbReference type="NCBI Taxonomy" id="98765"/>
    <lineage>
        <taxon>Eukaryota</taxon>
        <taxon>Fungi</taxon>
        <taxon>Dikarya</taxon>
        <taxon>Basidiomycota</taxon>
        <taxon>Agaricomycotina</taxon>
        <taxon>Agaricomycetes</taxon>
        <taxon>Polyporales</taxon>
        <taxon>Meruliaceae</taxon>
        <taxon>Hermanssonia</taxon>
    </lineage>
</organism>
<protein>
    <recommendedName>
        <fullName evidence="1">Nudix hydrolase domain-containing protein</fullName>
    </recommendedName>
</protein>
<dbReference type="STRING" id="98765.A0A2R6RVK1"/>
<dbReference type="Pfam" id="PF00293">
    <property type="entry name" value="NUDIX"/>
    <property type="match status" value="1"/>
</dbReference>
<name>A0A2R6RVK1_9APHY</name>
<keyword evidence="3" id="KW-1185">Reference proteome</keyword>
<gene>
    <name evidence="2" type="ORF">PHLCEN_2v1947</name>
</gene>
<dbReference type="InterPro" id="IPR015797">
    <property type="entry name" value="NUDIX_hydrolase-like_dom_sf"/>
</dbReference>
<evidence type="ECO:0000313" key="2">
    <source>
        <dbReference type="EMBL" id="PSS34043.1"/>
    </source>
</evidence>
<feature type="domain" description="Nudix hydrolase" evidence="1">
    <location>
        <begin position="41"/>
        <end position="179"/>
    </location>
</feature>
<sequence>MAVVQLTPAMLSGLSEASRRCIERLLAHQAEGANSLDIPKSRHAAVLILLYEKSGGLKVLLTTRSKTLRTHPGQTALPGGKMDETDQDAFETAYREAFEEVGLPMNHPAVHTLCALRPFFAVSKLLVTPVVAVLTDPSVLCSLTPCESEVDVIFDHPLEALLDPTLSAQERLVEIKSELWPAEEEYHNYSDNQWSWLGNSFYRMHRFRSTASAIKGLTAEILITAAEIAYDRQPSYTRYAPGQFTTFNDILRALDPKVFMELRQIQTVSTAGGIIVGRT</sequence>
<dbReference type="PROSITE" id="PS51462">
    <property type="entry name" value="NUDIX"/>
    <property type="match status" value="1"/>
</dbReference>
<dbReference type="PANTHER" id="PTHR12992:SF45">
    <property type="entry name" value="NUDIX HYDROLASE DOMAIN-CONTAINING PROTEIN"/>
    <property type="match status" value="1"/>
</dbReference>
<dbReference type="AlphaFoldDB" id="A0A2R6RVK1"/>